<proteinExistence type="predicted"/>
<keyword evidence="2" id="KW-1185">Reference proteome</keyword>
<reference evidence="1 2" key="1">
    <citation type="submission" date="2021-03" db="EMBL/GenBank/DDBJ databases">
        <title>Genomic Encyclopedia of Type Strains, Phase III (KMG-III): the genomes of soil and plant-associated and newly described type strains.</title>
        <authorList>
            <person name="Whitman W."/>
        </authorList>
    </citation>
    <scope>NUCLEOTIDE SEQUENCE [LARGE SCALE GENOMIC DNA]</scope>
    <source>
        <strain evidence="1 2">IMMIB AFH-6</strain>
    </source>
</reference>
<dbReference type="Pfam" id="PF11739">
    <property type="entry name" value="YdbH-like"/>
    <property type="match status" value="1"/>
</dbReference>
<evidence type="ECO:0008006" key="3">
    <source>
        <dbReference type="Google" id="ProtNLM"/>
    </source>
</evidence>
<dbReference type="RefSeq" id="WP_209762897.1">
    <property type="nucleotide sequence ID" value="NZ_JAGINP010000001.1"/>
</dbReference>
<sequence>MAGGRILRRGVALIAVGGGALALLAVYRTELAEAGATWALRRAGFPDATVSVAELLPERSRATVRLDKAGTVAGVVTLDHPLASLLEGRLAAVTLTDGRLTLDAGKDGRLRLAGMVLGGGGPAGEKAGQQDGMAALPVDTLRVDDAAVTLVTPKGRASGTLRLTAAGQGDSLLGQATLSAPAKSLPPVAAWLGTVAVSEPAGSLTAKLRFRLDSKGVAAQGDVRLTDLGGRFGPVAVSGVNGVLTLSSFTPPVLPPGQTLAVKLLDVGLPLTDGTVRFGYGKTGALAVERAEWRWAGGRLRAEPFVIAPGAGERTVALRADGVHLGPLLALAAVEGLDATGTVSGRLPVRIAKNAVHLDGGVLEADAPGTLRYDPAHPPSFLEGEEGSPTDLLRNALTDFRFETLRATVDGQAGGDLRVGIAIRGANPAFYDGYPVALNLKVSGALDRILRQSLDAYRIPDAVRDRMTEFERKNP</sequence>
<accession>A0ABS4SDF9</accession>
<dbReference type="EMBL" id="JAGINP010000001">
    <property type="protein sequence ID" value="MBP2290601.1"/>
    <property type="molecule type" value="Genomic_DNA"/>
</dbReference>
<gene>
    <name evidence="1" type="ORF">J2851_000338</name>
</gene>
<dbReference type="InterPro" id="IPR021730">
    <property type="entry name" value="YdbH"/>
</dbReference>
<evidence type="ECO:0000313" key="1">
    <source>
        <dbReference type="EMBL" id="MBP2290601.1"/>
    </source>
</evidence>
<dbReference type="Proteomes" id="UP000781958">
    <property type="component" value="Unassembled WGS sequence"/>
</dbReference>
<protein>
    <recommendedName>
        <fullName evidence="3">Dicarboxylate transport</fullName>
    </recommendedName>
</protein>
<name>A0ABS4SDF9_9PROT</name>
<organism evidence="1 2">
    <name type="scientific">Azospirillum rugosum</name>
    <dbReference type="NCBI Taxonomy" id="416170"/>
    <lineage>
        <taxon>Bacteria</taxon>
        <taxon>Pseudomonadati</taxon>
        <taxon>Pseudomonadota</taxon>
        <taxon>Alphaproteobacteria</taxon>
        <taxon>Rhodospirillales</taxon>
        <taxon>Azospirillaceae</taxon>
        <taxon>Azospirillum</taxon>
    </lineage>
</organism>
<comment type="caution">
    <text evidence="1">The sequence shown here is derived from an EMBL/GenBank/DDBJ whole genome shotgun (WGS) entry which is preliminary data.</text>
</comment>
<evidence type="ECO:0000313" key="2">
    <source>
        <dbReference type="Proteomes" id="UP000781958"/>
    </source>
</evidence>